<keyword evidence="7 14" id="KW-1133">Transmembrane helix</keyword>
<reference evidence="16" key="1">
    <citation type="journal article" date="2019" name="Int. J. Syst. Evol. Microbiol.">
        <title>The Global Catalogue of Microorganisms (GCM) 10K type strain sequencing project: providing services to taxonomists for standard genome sequencing and annotation.</title>
        <authorList>
            <consortium name="The Broad Institute Genomics Platform"/>
            <consortium name="The Broad Institute Genome Sequencing Center for Infectious Disease"/>
            <person name="Wu L."/>
            <person name="Ma J."/>
        </authorList>
    </citation>
    <scope>NUCLEOTIDE SEQUENCE [LARGE SCALE GENOMIC DNA]</scope>
    <source>
        <strain evidence="16">CGMCC 1.12766</strain>
    </source>
</reference>
<comment type="miscellaneous">
    <text evidence="14">Carbon 2 of the heme B porphyrin ring is defined according to the Fischer nomenclature.</text>
</comment>
<dbReference type="Pfam" id="PF01040">
    <property type="entry name" value="UbiA"/>
    <property type="match status" value="1"/>
</dbReference>
<dbReference type="InterPro" id="IPR044878">
    <property type="entry name" value="UbiA_sf"/>
</dbReference>
<comment type="function">
    <text evidence="14">Converts heme B (protoheme IX) to heme O by substitution of the vinyl group on carbon 2 of heme B porphyrin ring with a hydroxyethyl farnesyl side group.</text>
</comment>
<dbReference type="Gene3D" id="1.10.357.140">
    <property type="entry name" value="UbiA prenyltransferase"/>
    <property type="match status" value="1"/>
</dbReference>
<dbReference type="NCBIfam" id="TIGR01473">
    <property type="entry name" value="cyoE_ctaB"/>
    <property type="match status" value="1"/>
</dbReference>
<evidence type="ECO:0000256" key="12">
    <source>
        <dbReference type="ARBA" id="ARBA00042475"/>
    </source>
</evidence>
<dbReference type="EC" id="2.5.1.141" evidence="3 14"/>
<dbReference type="InterPro" id="IPR030470">
    <property type="entry name" value="UbiA_prenylTrfase_CS"/>
</dbReference>
<dbReference type="EMBL" id="BMFS01000004">
    <property type="protein sequence ID" value="GGG97446.1"/>
    <property type="molecule type" value="Genomic_DNA"/>
</dbReference>
<feature type="transmembrane region" description="Helical" evidence="14">
    <location>
        <begin position="131"/>
        <end position="151"/>
    </location>
</feature>
<feature type="transmembrane region" description="Helical" evidence="14">
    <location>
        <begin position="64"/>
        <end position="84"/>
    </location>
</feature>
<feature type="transmembrane region" description="Helical" evidence="14">
    <location>
        <begin position="233"/>
        <end position="250"/>
    </location>
</feature>
<evidence type="ECO:0000256" key="8">
    <source>
        <dbReference type="ARBA" id="ARBA00023133"/>
    </source>
</evidence>
<comment type="similarity">
    <text evidence="14">Belongs to the UbiA prenyltransferase family. Protoheme IX farnesyltransferase subfamily.</text>
</comment>
<evidence type="ECO:0000256" key="13">
    <source>
        <dbReference type="ARBA" id="ARBA00047690"/>
    </source>
</evidence>
<keyword evidence="8 14" id="KW-0350">Heme biosynthesis</keyword>
<feature type="transmembrane region" description="Helical" evidence="14">
    <location>
        <begin position="256"/>
        <end position="276"/>
    </location>
</feature>
<evidence type="ECO:0000256" key="6">
    <source>
        <dbReference type="ARBA" id="ARBA00022692"/>
    </source>
</evidence>
<name>A0ABQ1XM50_9PROT</name>
<keyword evidence="6 14" id="KW-0812">Transmembrane</keyword>
<dbReference type="Proteomes" id="UP000648722">
    <property type="component" value="Unassembled WGS sequence"/>
</dbReference>
<evidence type="ECO:0000256" key="10">
    <source>
        <dbReference type="ARBA" id="ARBA00030253"/>
    </source>
</evidence>
<keyword evidence="4 14" id="KW-1003">Cell membrane</keyword>
<dbReference type="InterPro" id="IPR006369">
    <property type="entry name" value="Protohaem_IX_farnesylTrfase"/>
</dbReference>
<evidence type="ECO:0000256" key="1">
    <source>
        <dbReference type="ARBA" id="ARBA00004651"/>
    </source>
</evidence>
<feature type="transmembrane region" description="Helical" evidence="14">
    <location>
        <begin position="303"/>
        <end position="330"/>
    </location>
</feature>
<comment type="pathway">
    <text evidence="2 14">Porphyrin-containing compound metabolism; heme O biosynthesis; heme O from protoheme: step 1/1.</text>
</comment>
<feature type="transmembrane region" description="Helical" evidence="14">
    <location>
        <begin position="104"/>
        <end position="125"/>
    </location>
</feature>
<keyword evidence="5 14" id="KW-0808">Transferase</keyword>
<evidence type="ECO:0000256" key="9">
    <source>
        <dbReference type="ARBA" id="ARBA00023136"/>
    </source>
</evidence>
<comment type="subcellular location">
    <subcellularLocation>
        <location evidence="1 14">Cell membrane</location>
        <topology evidence="1 14">Multi-pass membrane protein</topology>
    </subcellularLocation>
</comment>
<evidence type="ECO:0000256" key="5">
    <source>
        <dbReference type="ARBA" id="ARBA00022679"/>
    </source>
</evidence>
<dbReference type="InterPro" id="IPR000537">
    <property type="entry name" value="UbiA_prenyltransferase"/>
</dbReference>
<keyword evidence="16" id="KW-1185">Reference proteome</keyword>
<evidence type="ECO:0000256" key="4">
    <source>
        <dbReference type="ARBA" id="ARBA00022475"/>
    </source>
</evidence>
<feature type="transmembrane region" description="Helical" evidence="14">
    <location>
        <begin position="39"/>
        <end position="58"/>
    </location>
</feature>
<dbReference type="HAMAP" id="MF_00154">
    <property type="entry name" value="CyoE_CtaB"/>
    <property type="match status" value="1"/>
</dbReference>
<evidence type="ECO:0000313" key="16">
    <source>
        <dbReference type="Proteomes" id="UP000648722"/>
    </source>
</evidence>
<evidence type="ECO:0000256" key="2">
    <source>
        <dbReference type="ARBA" id="ARBA00004919"/>
    </source>
</evidence>
<dbReference type="PANTHER" id="PTHR43448:SF7">
    <property type="entry name" value="4-HYDROXYBENZOATE SOLANESYLTRANSFERASE"/>
    <property type="match status" value="1"/>
</dbReference>
<proteinExistence type="inferred from homology"/>
<protein>
    <recommendedName>
        <fullName evidence="11 14">Protoheme IX farnesyltransferase</fullName>
        <ecNumber evidence="3 14">2.5.1.141</ecNumber>
    </recommendedName>
    <alternativeName>
        <fullName evidence="12 14">Heme B farnesyltransferase</fullName>
    </alternativeName>
    <alternativeName>
        <fullName evidence="10 14">Heme O synthase</fullName>
    </alternativeName>
</protein>
<evidence type="ECO:0000313" key="15">
    <source>
        <dbReference type="EMBL" id="GGG97446.1"/>
    </source>
</evidence>
<evidence type="ECO:0000256" key="11">
    <source>
        <dbReference type="ARBA" id="ARBA00040810"/>
    </source>
</evidence>
<accession>A0ABQ1XM50</accession>
<evidence type="ECO:0000256" key="7">
    <source>
        <dbReference type="ARBA" id="ARBA00022989"/>
    </source>
</evidence>
<evidence type="ECO:0000256" key="3">
    <source>
        <dbReference type="ARBA" id="ARBA00012292"/>
    </source>
</evidence>
<dbReference type="PANTHER" id="PTHR43448">
    <property type="entry name" value="PROTOHEME IX FARNESYLTRANSFERASE, MITOCHONDRIAL"/>
    <property type="match status" value="1"/>
</dbReference>
<dbReference type="NCBIfam" id="NF003349">
    <property type="entry name" value="PRK04375.1-2"/>
    <property type="match status" value="1"/>
</dbReference>
<comment type="catalytic activity">
    <reaction evidence="13 14">
        <text>heme b + (2E,6E)-farnesyl diphosphate + H2O = Fe(II)-heme o + diphosphate</text>
        <dbReference type="Rhea" id="RHEA:28070"/>
        <dbReference type="ChEBI" id="CHEBI:15377"/>
        <dbReference type="ChEBI" id="CHEBI:33019"/>
        <dbReference type="ChEBI" id="CHEBI:60344"/>
        <dbReference type="ChEBI" id="CHEBI:60530"/>
        <dbReference type="ChEBI" id="CHEBI:175763"/>
        <dbReference type="EC" id="2.5.1.141"/>
    </reaction>
</comment>
<comment type="caution">
    <text evidence="15">The sequence shown here is derived from an EMBL/GenBank/DDBJ whole genome shotgun (WGS) entry which is preliminary data.</text>
</comment>
<sequence length="335" mass="34541">MGQKGQARNVTEKSADTITGGAASAASPADYIALMKPRVMTLVVFTGFAGLVAAPASMDVFSAAIAMLALALGAGAAGAFNMAYDGDIDAVMRRTRLRPVARGIVPRAEAYTFGGVFTLASVTLMALTANYVAAGLLAFSILFYALIYTVWLKRSTPQNIVIGGAAGAFPPMIGWAAATGGVSLDSVILFAIIFLWTPPHSWALALYKSGDYAAANIPMMPVAKGAASTRRQIMAYAVAYVATSLAPLATGLGGAIYAGAALLGGALFLVLSWRVLNSRAGEAGTDEDGLYEVRAGDRAARDLFAFSIAHLALLFAALIAEHGAGLHIALTGLWS</sequence>
<organism evidence="15 16">
    <name type="scientific">Glycocaulis albus</name>
    <dbReference type="NCBI Taxonomy" id="1382801"/>
    <lineage>
        <taxon>Bacteria</taxon>
        <taxon>Pseudomonadati</taxon>
        <taxon>Pseudomonadota</taxon>
        <taxon>Alphaproteobacteria</taxon>
        <taxon>Maricaulales</taxon>
        <taxon>Maricaulaceae</taxon>
        <taxon>Glycocaulis</taxon>
    </lineage>
</organism>
<gene>
    <name evidence="15" type="primary">coxE</name>
    <name evidence="14" type="synonym">ctaB</name>
    <name evidence="15" type="ORF">GCM10007420_11420</name>
</gene>
<keyword evidence="9 14" id="KW-0472">Membrane</keyword>
<evidence type="ECO:0000256" key="14">
    <source>
        <dbReference type="HAMAP-Rule" id="MF_00154"/>
    </source>
</evidence>
<dbReference type="CDD" id="cd13957">
    <property type="entry name" value="PT_UbiA_Cox10"/>
    <property type="match status" value="1"/>
</dbReference>
<dbReference type="PROSITE" id="PS00943">
    <property type="entry name" value="UBIA"/>
    <property type="match status" value="1"/>
</dbReference>